<dbReference type="AlphaFoldDB" id="A0A5A7NEA2"/>
<proteinExistence type="predicted"/>
<accession>A0A5A7NEA2</accession>
<protein>
    <submittedName>
        <fullName evidence="1">Uncharacterized protein</fullName>
    </submittedName>
</protein>
<reference evidence="1 2" key="1">
    <citation type="submission" date="2019-09" db="EMBL/GenBank/DDBJ databases">
        <title>NBRP : Genome information of microbial organism related human and environment.</title>
        <authorList>
            <person name="Hattori M."/>
            <person name="Oshima K."/>
            <person name="Inaba H."/>
            <person name="Suda W."/>
            <person name="Sakamoto M."/>
            <person name="Iino T."/>
            <person name="Kitahara M."/>
            <person name="Oshida Y."/>
            <person name="Iida T."/>
            <person name="Kudo T."/>
            <person name="Itoh T."/>
            <person name="Ohkuma M."/>
        </authorList>
    </citation>
    <scope>NUCLEOTIDE SEQUENCE [LARGE SCALE GENOMIC DNA]</scope>
    <source>
        <strain evidence="1 2">Q-1</strain>
    </source>
</reference>
<keyword evidence="2" id="KW-1185">Reference proteome</keyword>
<evidence type="ECO:0000313" key="2">
    <source>
        <dbReference type="Proteomes" id="UP000324996"/>
    </source>
</evidence>
<dbReference type="Proteomes" id="UP000324996">
    <property type="component" value="Unassembled WGS sequence"/>
</dbReference>
<dbReference type="EMBL" id="BKCN01000023">
    <property type="protein sequence ID" value="GER05389.1"/>
    <property type="molecule type" value="Genomic_DNA"/>
</dbReference>
<name>A0A5A7NEA2_9PROT</name>
<gene>
    <name evidence="1" type="ORF">JCM17846_30710</name>
</gene>
<sequence length="68" mass="7467">MLRGPEAPHLTADLSFLKIMTDLDRLGLDAVPAARAGWRLPAMAANLTISFQMIADEATPDDDHYSDR</sequence>
<organism evidence="1 2">
    <name type="scientific">Iodidimonas nitroreducens</name>
    <dbReference type="NCBI Taxonomy" id="1236968"/>
    <lineage>
        <taxon>Bacteria</taxon>
        <taxon>Pseudomonadati</taxon>
        <taxon>Pseudomonadota</taxon>
        <taxon>Alphaproteobacteria</taxon>
        <taxon>Iodidimonadales</taxon>
        <taxon>Iodidimonadaceae</taxon>
        <taxon>Iodidimonas</taxon>
    </lineage>
</organism>
<evidence type="ECO:0000313" key="1">
    <source>
        <dbReference type="EMBL" id="GER05389.1"/>
    </source>
</evidence>
<comment type="caution">
    <text evidence="1">The sequence shown here is derived from an EMBL/GenBank/DDBJ whole genome shotgun (WGS) entry which is preliminary data.</text>
</comment>